<dbReference type="RefSeq" id="WP_205405346.1">
    <property type="nucleotide sequence ID" value="NZ_JAFFTA010000035.1"/>
</dbReference>
<proteinExistence type="predicted"/>
<protein>
    <submittedName>
        <fullName evidence="3">Glycosyltransferase family 2 protein</fullName>
    </submittedName>
</protein>
<dbReference type="EMBL" id="JAFFTA010000035">
    <property type="protein sequence ID" value="MBM9915599.1"/>
    <property type="molecule type" value="Genomic_DNA"/>
</dbReference>
<evidence type="ECO:0000313" key="5">
    <source>
        <dbReference type="Proteomes" id="UP000749453"/>
    </source>
</evidence>
<keyword evidence="5" id="KW-1185">Reference proteome</keyword>
<comment type="caution">
    <text evidence="3">The sequence shown here is derived from an EMBL/GenBank/DDBJ whole genome shotgun (WGS) entry which is preliminary data.</text>
</comment>
<keyword evidence="1" id="KW-1133">Transmembrane helix</keyword>
<dbReference type="SUPFAM" id="SSF53448">
    <property type="entry name" value="Nucleotide-diphospho-sugar transferases"/>
    <property type="match status" value="1"/>
</dbReference>
<reference evidence="3" key="2">
    <citation type="submission" date="2021-01" db="EMBL/GenBank/DDBJ databases">
        <authorList>
            <person name="Yu Y."/>
        </authorList>
    </citation>
    <scope>NUCLEOTIDE SEQUENCE</scope>
    <source>
        <strain evidence="3">As-5</strain>
        <strain evidence="4">As-6</strain>
    </source>
</reference>
<dbReference type="Proteomes" id="UP000749453">
    <property type="component" value="Unassembled WGS sequence"/>
</dbReference>
<dbReference type="InterPro" id="IPR001173">
    <property type="entry name" value="Glyco_trans_2-like"/>
</dbReference>
<dbReference type="PANTHER" id="PTHR48090:SF6">
    <property type="entry name" value="SLR5056 PROTEIN"/>
    <property type="match status" value="1"/>
</dbReference>
<accession>A0AAW4GMD4</accession>
<evidence type="ECO:0000256" key="1">
    <source>
        <dbReference type="SAM" id="Phobius"/>
    </source>
</evidence>
<keyword evidence="1" id="KW-0812">Transmembrane</keyword>
<dbReference type="PANTHER" id="PTHR48090">
    <property type="entry name" value="UNDECAPRENYL-PHOSPHATE 4-DEOXY-4-FORMAMIDO-L-ARABINOSE TRANSFERASE-RELATED"/>
    <property type="match status" value="1"/>
</dbReference>
<evidence type="ECO:0000313" key="6">
    <source>
        <dbReference type="Proteomes" id="UP000784064"/>
    </source>
</evidence>
<dbReference type="Proteomes" id="UP000784064">
    <property type="component" value="Unassembled WGS sequence"/>
</dbReference>
<evidence type="ECO:0000259" key="2">
    <source>
        <dbReference type="Pfam" id="PF00535"/>
    </source>
</evidence>
<dbReference type="Gene3D" id="3.90.550.10">
    <property type="entry name" value="Spore Coat Polysaccharide Biosynthesis Protein SpsA, Chain A"/>
    <property type="match status" value="1"/>
</dbReference>
<feature type="domain" description="Glycosyltransferase 2-like" evidence="2">
    <location>
        <begin position="16"/>
        <end position="179"/>
    </location>
</feature>
<evidence type="ECO:0000313" key="4">
    <source>
        <dbReference type="EMBL" id="MBM9939345.1"/>
    </source>
</evidence>
<dbReference type="EMBL" id="JAFFTB010000025">
    <property type="protein sequence ID" value="MBM9939345.1"/>
    <property type="molecule type" value="Genomic_DNA"/>
</dbReference>
<dbReference type="InterPro" id="IPR050256">
    <property type="entry name" value="Glycosyltransferase_2"/>
</dbReference>
<evidence type="ECO:0000313" key="3">
    <source>
        <dbReference type="EMBL" id="MBM9915599.1"/>
    </source>
</evidence>
<dbReference type="AlphaFoldDB" id="A0AAW4GMD4"/>
<feature type="transmembrane region" description="Helical" evidence="1">
    <location>
        <begin position="247"/>
        <end position="272"/>
    </location>
</feature>
<gene>
    <name evidence="3" type="ORF">JJW18_19135</name>
    <name evidence="4" type="ORF">JJW19_14425</name>
</gene>
<feature type="transmembrane region" description="Helical" evidence="1">
    <location>
        <begin position="292"/>
        <end position="312"/>
    </location>
</feature>
<name>A0AAW4GMD4_9GAMM</name>
<sequence length="329" mass="36165">MSFLQTTPPSSPRIAVVIPCYKVTRHILGVISAIGPDVAAIYCVDDACPESSGDLIERQNIDPRVRVVRRVENGGVGAAVLSGYAQAVADGMDVMVKIDGDGQMDPKLLPHFVNPILRGEADYTKGNRFWDLTQIRQMPWLRRVGNLGLSFLAKASTGYWDTFDPTNGYTAIHARVAERLPVDAISKRYFFETDLLFRLNTMRAVVADVPMDAVYGDEESNLSIGKVLGEFALKHLRNLLKRVAYNYYLRDLSIASLELIAAVVLLMGGSVYGGWHWWQAASHQVPSPVGTVVLPAIALVSGLQFLLAFIGYDIAAVPRRALHDALQPK</sequence>
<reference evidence="5" key="1">
    <citation type="submission" date="2021-01" db="EMBL/GenBank/DDBJ databases">
        <title>Stenotrophomonas maltophilia.</title>
        <authorList>
            <person name="Yu Y."/>
        </authorList>
    </citation>
    <scope>NUCLEOTIDE SEQUENCE [LARGE SCALE GENOMIC DNA]</scope>
    <source>
        <strain evidence="5">As-6</strain>
    </source>
</reference>
<organism evidence="3 6">
    <name type="scientific">Stenotrophomonas lactitubi</name>
    <dbReference type="NCBI Taxonomy" id="2045214"/>
    <lineage>
        <taxon>Bacteria</taxon>
        <taxon>Pseudomonadati</taxon>
        <taxon>Pseudomonadota</taxon>
        <taxon>Gammaproteobacteria</taxon>
        <taxon>Lysobacterales</taxon>
        <taxon>Lysobacteraceae</taxon>
        <taxon>Stenotrophomonas</taxon>
    </lineage>
</organism>
<keyword evidence="1" id="KW-0472">Membrane</keyword>
<dbReference type="InterPro" id="IPR029044">
    <property type="entry name" value="Nucleotide-diphossugar_trans"/>
</dbReference>
<dbReference type="Pfam" id="PF00535">
    <property type="entry name" value="Glycos_transf_2"/>
    <property type="match status" value="1"/>
</dbReference>
<dbReference type="CDD" id="cd04179">
    <property type="entry name" value="DPM_DPG-synthase_like"/>
    <property type="match status" value="1"/>
</dbReference>